<gene>
    <name evidence="2" type="ORF">M436DRAFT_79539</name>
</gene>
<sequence length="537" mass="58797">MTAPLKNRRRSSLSAAFDHFRNKCRKTRIDSLLSPPKLDSGTSNEDLDLSPSDEEGVPLTSGSSGQSPGHTEDKDEDEEEERNKYDGRKGKEADEQSRCDSKLPNFIFDSDGFDGFGSLDFSSPSTSSDEDKRLLSALADFSAEVTEAEDFGRYFSLSHHSTKGKEREEQQAVSPIESVSTGVVDRSVSATSFTHLLHSDHSGSTLDFEVGVPLQRVVAKGNTEKEWTTQVQTEPQTQEQSLAQSTYASLDQVVEKTVLINEEDQAEESQRERERAVPVMRTVDGVRLDARPLIRHSGVSAPAHSSLQLHETATSTLHTTTETGEASTHRPHLASRFSSCSNSSAESMQLDLPPYRRRYNIPPRQLSTTALRTKRHQTTWDTTRPKLPSYPPHVSSITSAPRDTRSDLRRISNSPPPTLPVPPGPPARKPYTALSTASAVSSFHYTLNEKLNTAISTGAVKASQIGVKERVRRLSGAKNLQHGWEVSARRMSGWGRGIGEAVIASGGVGVGWGEGRHRDDGEVGRRSAGVYYGGGFI</sequence>
<accession>A0A074WSW7</accession>
<evidence type="ECO:0000313" key="2">
    <source>
        <dbReference type="EMBL" id="KEQ76290.1"/>
    </source>
</evidence>
<evidence type="ECO:0000256" key="1">
    <source>
        <dbReference type="SAM" id="MobiDB-lite"/>
    </source>
</evidence>
<feature type="compositionally biased region" description="Acidic residues" evidence="1">
    <location>
        <begin position="45"/>
        <end position="56"/>
    </location>
</feature>
<dbReference type="HOGENOM" id="CLU_505231_0_0_1"/>
<feature type="region of interest" description="Disordered" evidence="1">
    <location>
        <begin position="365"/>
        <end position="430"/>
    </location>
</feature>
<feature type="compositionally biased region" description="Low complexity" evidence="1">
    <location>
        <begin position="335"/>
        <end position="347"/>
    </location>
</feature>
<dbReference type="AlphaFoldDB" id="A0A074WSW7"/>
<dbReference type="Proteomes" id="UP000027730">
    <property type="component" value="Unassembled WGS sequence"/>
</dbReference>
<name>A0A074WSW7_9PEZI</name>
<feature type="region of interest" description="Disordered" evidence="1">
    <location>
        <begin position="322"/>
        <end position="348"/>
    </location>
</feature>
<reference evidence="2 3" key="1">
    <citation type="journal article" date="2014" name="BMC Genomics">
        <title>Genome sequencing of four Aureobasidium pullulans varieties: biotechnological potential, stress tolerance, and description of new species.</title>
        <authorList>
            <person name="Gostin Ar C."/>
            <person name="Ohm R.A."/>
            <person name="Kogej T."/>
            <person name="Sonjak S."/>
            <person name="Turk M."/>
            <person name="Zajc J."/>
            <person name="Zalar P."/>
            <person name="Grube M."/>
            <person name="Sun H."/>
            <person name="Han J."/>
            <person name="Sharma A."/>
            <person name="Chiniquy J."/>
            <person name="Ngan C.Y."/>
            <person name="Lipzen A."/>
            <person name="Barry K."/>
            <person name="Grigoriev I.V."/>
            <person name="Gunde-Cimerman N."/>
        </authorList>
    </citation>
    <scope>NUCLEOTIDE SEQUENCE [LARGE SCALE GENOMIC DNA]</scope>
    <source>
        <strain evidence="2 3">CBS 147.97</strain>
    </source>
</reference>
<dbReference type="GeneID" id="25416456"/>
<protein>
    <submittedName>
        <fullName evidence="2">Uncharacterized protein</fullName>
    </submittedName>
</protein>
<feature type="compositionally biased region" description="Polar residues" evidence="1">
    <location>
        <begin position="60"/>
        <end position="69"/>
    </location>
</feature>
<proteinExistence type="predicted"/>
<organism evidence="2 3">
    <name type="scientific">Aureobasidium namibiae CBS 147.97</name>
    <dbReference type="NCBI Taxonomy" id="1043004"/>
    <lineage>
        <taxon>Eukaryota</taxon>
        <taxon>Fungi</taxon>
        <taxon>Dikarya</taxon>
        <taxon>Ascomycota</taxon>
        <taxon>Pezizomycotina</taxon>
        <taxon>Dothideomycetes</taxon>
        <taxon>Dothideomycetidae</taxon>
        <taxon>Dothideales</taxon>
        <taxon>Saccotheciaceae</taxon>
        <taxon>Aureobasidium</taxon>
    </lineage>
</organism>
<evidence type="ECO:0000313" key="3">
    <source>
        <dbReference type="Proteomes" id="UP000027730"/>
    </source>
</evidence>
<feature type="compositionally biased region" description="Basic and acidic residues" evidence="1">
    <location>
        <begin position="81"/>
        <end position="101"/>
    </location>
</feature>
<dbReference type="RefSeq" id="XP_013430537.1">
    <property type="nucleotide sequence ID" value="XM_013575083.1"/>
</dbReference>
<keyword evidence="3" id="KW-1185">Reference proteome</keyword>
<feature type="region of interest" description="Disordered" evidence="1">
    <location>
        <begin position="28"/>
        <end position="103"/>
    </location>
</feature>
<dbReference type="EMBL" id="KL584704">
    <property type="protein sequence ID" value="KEQ76290.1"/>
    <property type="molecule type" value="Genomic_DNA"/>
</dbReference>
<feature type="compositionally biased region" description="Pro residues" evidence="1">
    <location>
        <begin position="414"/>
        <end position="428"/>
    </location>
</feature>
<dbReference type="OrthoDB" id="3926108at2759"/>